<reference evidence="1" key="1">
    <citation type="journal article" date="2014" name="Front. Microbiol.">
        <title>High frequency of phylogenetically diverse reductive dehalogenase-homologous genes in deep subseafloor sedimentary metagenomes.</title>
        <authorList>
            <person name="Kawai M."/>
            <person name="Futagami T."/>
            <person name="Toyoda A."/>
            <person name="Takaki Y."/>
            <person name="Nishi S."/>
            <person name="Hori S."/>
            <person name="Arai W."/>
            <person name="Tsubouchi T."/>
            <person name="Morono Y."/>
            <person name="Uchiyama I."/>
            <person name="Ito T."/>
            <person name="Fujiyama A."/>
            <person name="Inagaki F."/>
            <person name="Takami H."/>
        </authorList>
    </citation>
    <scope>NUCLEOTIDE SEQUENCE</scope>
    <source>
        <strain evidence="1">Expedition CK06-06</strain>
    </source>
</reference>
<protein>
    <submittedName>
        <fullName evidence="1">Uncharacterized protein</fullName>
    </submittedName>
</protein>
<sequence>HILTEELIMFYAFAYTVKKEDLVTAKYRLDMDLSAGIIHQVDVLFQKGCAHEINVQIFRGGHQLWPSNRGFALRGDATIISFREFLELRGARNDLYALIWTTDETVLKEIIIQIGILPREIIQPISFDQLVETILAL</sequence>
<gene>
    <name evidence="1" type="ORF">S03H2_43247</name>
</gene>
<accession>X1JGD3</accession>
<name>X1JGD3_9ZZZZ</name>
<organism evidence="1">
    <name type="scientific">marine sediment metagenome</name>
    <dbReference type="NCBI Taxonomy" id="412755"/>
    <lineage>
        <taxon>unclassified sequences</taxon>
        <taxon>metagenomes</taxon>
        <taxon>ecological metagenomes</taxon>
    </lineage>
</organism>
<proteinExistence type="predicted"/>
<feature type="non-terminal residue" evidence="1">
    <location>
        <position position="1"/>
    </location>
</feature>
<dbReference type="AlphaFoldDB" id="X1JGD3"/>
<evidence type="ECO:0000313" key="1">
    <source>
        <dbReference type="EMBL" id="GAH68823.1"/>
    </source>
</evidence>
<comment type="caution">
    <text evidence="1">The sequence shown here is derived from an EMBL/GenBank/DDBJ whole genome shotgun (WGS) entry which is preliminary data.</text>
</comment>
<dbReference type="EMBL" id="BARU01026958">
    <property type="protein sequence ID" value="GAH68823.1"/>
    <property type="molecule type" value="Genomic_DNA"/>
</dbReference>